<accession>A0A4R3YXT1</accession>
<evidence type="ECO:0000256" key="2">
    <source>
        <dbReference type="ARBA" id="ARBA00022475"/>
    </source>
</evidence>
<protein>
    <submittedName>
        <fullName evidence="7">Putative LPLAT superfamily acyltransferase</fullName>
    </submittedName>
</protein>
<dbReference type="GO" id="GO:0005886">
    <property type="term" value="C:plasma membrane"/>
    <property type="evidence" value="ECO:0007669"/>
    <property type="project" value="UniProtKB-SubCell"/>
</dbReference>
<organism evidence="7 8">
    <name type="scientific">Luteibacter rhizovicinus</name>
    <dbReference type="NCBI Taxonomy" id="242606"/>
    <lineage>
        <taxon>Bacteria</taxon>
        <taxon>Pseudomonadati</taxon>
        <taxon>Pseudomonadota</taxon>
        <taxon>Gammaproteobacteria</taxon>
        <taxon>Lysobacterales</taxon>
        <taxon>Rhodanobacteraceae</taxon>
        <taxon>Luteibacter</taxon>
    </lineage>
</organism>
<evidence type="ECO:0000256" key="6">
    <source>
        <dbReference type="ARBA" id="ARBA00023315"/>
    </source>
</evidence>
<dbReference type="AlphaFoldDB" id="A0A4R3YXT1"/>
<keyword evidence="3" id="KW-0997">Cell inner membrane</keyword>
<comment type="caution">
    <text evidence="7">The sequence shown here is derived from an EMBL/GenBank/DDBJ whole genome shotgun (WGS) entry which is preliminary data.</text>
</comment>
<dbReference type="PIRSF" id="PIRSF028561">
    <property type="entry name" value="Ac_Trasf"/>
    <property type="match status" value="1"/>
</dbReference>
<dbReference type="EMBL" id="SMCS01000002">
    <property type="protein sequence ID" value="TCV96274.1"/>
    <property type="molecule type" value="Genomic_DNA"/>
</dbReference>
<keyword evidence="4 7" id="KW-0808">Transferase</keyword>
<dbReference type="Pfam" id="PF03279">
    <property type="entry name" value="Lip_A_acyltrans"/>
    <property type="match status" value="1"/>
</dbReference>
<sequence>MTAHWQHQREGGGRFAIWLIRAIALHGGRGAGRALLYPITLYFYLRRRSEREASKAYLARVFGRPATPLEVMRHIHCFASTLLDRIFLLAHGEKRFDIETIGLDVLDERIAMGRGVLLIGSHQGSFEALRALGARRPDIPLRVVLDKQKTPAMTMLLEALAPDVGARVIDSSMDGTSITLAMAEATRQGGMVALLADRGRAHEALRKAPLLGSPAPFPVGPWLVASALQVPVVLCMGLYMGGNRYKLIFEALSDRVEIPRQRRAQALDELISRYAQRVEHYARLAPYNWFNFYDFWQDTGVNPRADTASLVRQVDA</sequence>
<name>A0A4R3YXT1_9GAMM</name>
<dbReference type="GO" id="GO:0009247">
    <property type="term" value="P:glycolipid biosynthetic process"/>
    <property type="evidence" value="ECO:0007669"/>
    <property type="project" value="UniProtKB-ARBA"/>
</dbReference>
<keyword evidence="2" id="KW-1003">Cell membrane</keyword>
<evidence type="ECO:0000256" key="5">
    <source>
        <dbReference type="ARBA" id="ARBA00023136"/>
    </source>
</evidence>
<comment type="subcellular location">
    <subcellularLocation>
        <location evidence="1">Cell inner membrane</location>
    </subcellularLocation>
</comment>
<evidence type="ECO:0000256" key="3">
    <source>
        <dbReference type="ARBA" id="ARBA00022519"/>
    </source>
</evidence>
<dbReference type="PANTHER" id="PTHR30606:SF9">
    <property type="entry name" value="LIPID A BIOSYNTHESIS LAUROYLTRANSFERASE"/>
    <property type="match status" value="1"/>
</dbReference>
<dbReference type="GO" id="GO:0016746">
    <property type="term" value="F:acyltransferase activity"/>
    <property type="evidence" value="ECO:0007669"/>
    <property type="project" value="UniProtKB-KW"/>
</dbReference>
<proteinExistence type="predicted"/>
<dbReference type="Proteomes" id="UP000295645">
    <property type="component" value="Unassembled WGS sequence"/>
</dbReference>
<evidence type="ECO:0000256" key="4">
    <source>
        <dbReference type="ARBA" id="ARBA00022679"/>
    </source>
</evidence>
<evidence type="ECO:0000256" key="1">
    <source>
        <dbReference type="ARBA" id="ARBA00004533"/>
    </source>
</evidence>
<dbReference type="InterPro" id="IPR014548">
    <property type="entry name" value="Ac_Trasf"/>
</dbReference>
<evidence type="ECO:0000313" key="7">
    <source>
        <dbReference type="EMBL" id="TCV96274.1"/>
    </source>
</evidence>
<keyword evidence="6 7" id="KW-0012">Acyltransferase</keyword>
<keyword evidence="8" id="KW-1185">Reference proteome</keyword>
<dbReference type="RefSeq" id="WP_207906777.1">
    <property type="nucleotide sequence ID" value="NZ_SMCS01000002.1"/>
</dbReference>
<reference evidence="7 8" key="1">
    <citation type="submission" date="2019-03" db="EMBL/GenBank/DDBJ databases">
        <title>Above-ground endophytic microbial communities from plants in different locations in the United States.</title>
        <authorList>
            <person name="Frank C."/>
        </authorList>
    </citation>
    <scope>NUCLEOTIDE SEQUENCE [LARGE SCALE GENOMIC DNA]</scope>
    <source>
        <strain evidence="7 8">LP_13_YM</strain>
    </source>
</reference>
<gene>
    <name evidence="7" type="ORF">EC912_102624</name>
</gene>
<keyword evidence="5" id="KW-0472">Membrane</keyword>
<dbReference type="CDD" id="cd07984">
    <property type="entry name" value="LPLAT_LABLAT-like"/>
    <property type="match status" value="1"/>
</dbReference>
<dbReference type="InterPro" id="IPR004960">
    <property type="entry name" value="LipA_acyltrans"/>
</dbReference>
<evidence type="ECO:0000313" key="8">
    <source>
        <dbReference type="Proteomes" id="UP000295645"/>
    </source>
</evidence>
<dbReference type="PANTHER" id="PTHR30606">
    <property type="entry name" value="LIPID A BIOSYNTHESIS LAUROYL ACYLTRANSFERASE"/>
    <property type="match status" value="1"/>
</dbReference>